<evidence type="ECO:0000256" key="1">
    <source>
        <dbReference type="SAM" id="MobiDB-lite"/>
    </source>
</evidence>
<comment type="caution">
    <text evidence="2">The sequence shown here is derived from an EMBL/GenBank/DDBJ whole genome shotgun (WGS) entry which is preliminary data.</text>
</comment>
<gene>
    <name evidence="2" type="ORF">F8M49_17230</name>
</gene>
<accession>A0ABU3WRK0</accession>
<name>A0ABU3WRK0_9NOCA</name>
<dbReference type="EMBL" id="WBMO01000001">
    <property type="protein sequence ID" value="MDV2476626.1"/>
    <property type="molecule type" value="Genomic_DNA"/>
</dbReference>
<evidence type="ECO:0008006" key="4">
    <source>
        <dbReference type="Google" id="ProtNLM"/>
    </source>
</evidence>
<proteinExistence type="predicted"/>
<protein>
    <recommendedName>
        <fullName evidence="4">C2H2-type domain-containing protein</fullName>
    </recommendedName>
</protein>
<evidence type="ECO:0000313" key="2">
    <source>
        <dbReference type="EMBL" id="MDV2476626.1"/>
    </source>
</evidence>
<organism evidence="2 3">
    <name type="scientific">Rhodococcus zopfii</name>
    <dbReference type="NCBI Taxonomy" id="43772"/>
    <lineage>
        <taxon>Bacteria</taxon>
        <taxon>Bacillati</taxon>
        <taxon>Actinomycetota</taxon>
        <taxon>Actinomycetes</taxon>
        <taxon>Mycobacteriales</taxon>
        <taxon>Nocardiaceae</taxon>
        <taxon>Rhodococcus</taxon>
    </lineage>
</organism>
<dbReference type="Proteomes" id="UP001275440">
    <property type="component" value="Unassembled WGS sequence"/>
</dbReference>
<sequence>MTEQITCFLCGREYAKDRAAHIERGHYVCGPPRHCREYAHTPAARQLIRDPRPLWQRDRQEYESQRREAP</sequence>
<keyword evidence="3" id="KW-1185">Reference proteome</keyword>
<evidence type="ECO:0000313" key="3">
    <source>
        <dbReference type="Proteomes" id="UP001275440"/>
    </source>
</evidence>
<feature type="region of interest" description="Disordered" evidence="1">
    <location>
        <begin position="49"/>
        <end position="70"/>
    </location>
</feature>
<reference evidence="2 3" key="1">
    <citation type="submission" date="2019-10" db="EMBL/GenBank/DDBJ databases">
        <title>Draft Genome Assembly of Rhodococcus zopfii DSM44189.</title>
        <authorList>
            <person name="Sutton J.M."/>
            <person name="Akob D.M."/>
            <person name="Bushman T.J."/>
        </authorList>
    </citation>
    <scope>NUCLEOTIDE SEQUENCE [LARGE SCALE GENOMIC DNA]</scope>
    <source>
        <strain evidence="2 3">DSM 44189</strain>
    </source>
</reference>